<organism evidence="9 10">
    <name type="scientific">Streptomyces cylindrosporus</name>
    <dbReference type="NCBI Taxonomy" id="2927583"/>
    <lineage>
        <taxon>Bacteria</taxon>
        <taxon>Bacillati</taxon>
        <taxon>Actinomycetota</taxon>
        <taxon>Actinomycetes</taxon>
        <taxon>Kitasatosporales</taxon>
        <taxon>Streptomycetaceae</taxon>
        <taxon>Streptomyces</taxon>
    </lineage>
</organism>
<dbReference type="Proteomes" id="UP001165269">
    <property type="component" value="Unassembled WGS sequence"/>
</dbReference>
<feature type="transmembrane region" description="Helical" evidence="7">
    <location>
        <begin position="208"/>
        <end position="229"/>
    </location>
</feature>
<keyword evidence="10" id="KW-1185">Reference proteome</keyword>
<evidence type="ECO:0000256" key="1">
    <source>
        <dbReference type="ARBA" id="ARBA00004651"/>
    </source>
</evidence>
<accession>A0ABS9YCC0</accession>
<gene>
    <name evidence="9" type="ORF">MQP27_27650</name>
</gene>
<evidence type="ECO:0000256" key="6">
    <source>
        <dbReference type="ARBA" id="ARBA00023136"/>
    </source>
</evidence>
<sequence length="406" mass="42593">MIDSVVNGLFVPLSLLYLSESSGASLVQVGTLLSVAGLLSLPLPLWIGGLVDRHGPKPIVLVAQLLQAAGLLEYLASRNGVTVLLAATVASLGQRAFWSSAFTLVSNLSDRDPVGHSRERWFGIIGSLRAAGYGVGAIVAGVTLSVKSGLMYRGTIGACACLLLAAGLLLSWGVPRSTTQPAQASRGEPSKEDRGNRGYRALWADRPYLALMALNTAFALCNVMLSVAFPPFVDRQLPSVTWAVGPLLAMNTVVQAVLQTSVVRLIRPLPRHTSLCLAGVLWASWACLTAGPLWMPRVLWVPCLVVAVLCYSAAQLVHSPVSNALSADAAPADLRGRYLAVFQYSFAIATVVAPLLFSLLFAVSSAAPWAILAALALVTVPGMLVLAPRLPESALVAGGAGRSRTI</sequence>
<evidence type="ECO:0000313" key="10">
    <source>
        <dbReference type="Proteomes" id="UP001165269"/>
    </source>
</evidence>
<dbReference type="InterPro" id="IPR020846">
    <property type="entry name" value="MFS_dom"/>
</dbReference>
<dbReference type="InterPro" id="IPR011701">
    <property type="entry name" value="MFS"/>
</dbReference>
<feature type="domain" description="Major facilitator superfamily (MFS) profile" evidence="8">
    <location>
        <begin position="1"/>
        <end position="391"/>
    </location>
</feature>
<dbReference type="Pfam" id="PF07690">
    <property type="entry name" value="MFS_1"/>
    <property type="match status" value="1"/>
</dbReference>
<name>A0ABS9YCC0_9ACTN</name>
<dbReference type="PANTHER" id="PTHR23517">
    <property type="entry name" value="RESISTANCE PROTEIN MDTM, PUTATIVE-RELATED-RELATED"/>
    <property type="match status" value="1"/>
</dbReference>
<dbReference type="PANTHER" id="PTHR23517:SF2">
    <property type="entry name" value="MULTIDRUG RESISTANCE PROTEIN MDTH"/>
    <property type="match status" value="1"/>
</dbReference>
<dbReference type="SUPFAM" id="SSF103473">
    <property type="entry name" value="MFS general substrate transporter"/>
    <property type="match status" value="1"/>
</dbReference>
<feature type="transmembrane region" description="Helical" evidence="7">
    <location>
        <begin position="338"/>
        <end position="363"/>
    </location>
</feature>
<keyword evidence="5 7" id="KW-1133">Transmembrane helix</keyword>
<proteinExistence type="predicted"/>
<feature type="transmembrane region" description="Helical" evidence="7">
    <location>
        <begin position="369"/>
        <end position="387"/>
    </location>
</feature>
<feature type="transmembrane region" description="Helical" evidence="7">
    <location>
        <begin position="241"/>
        <end position="263"/>
    </location>
</feature>
<evidence type="ECO:0000259" key="8">
    <source>
        <dbReference type="PROSITE" id="PS50850"/>
    </source>
</evidence>
<evidence type="ECO:0000256" key="3">
    <source>
        <dbReference type="ARBA" id="ARBA00022475"/>
    </source>
</evidence>
<dbReference type="InterPro" id="IPR050171">
    <property type="entry name" value="MFS_Transporters"/>
</dbReference>
<comment type="subcellular location">
    <subcellularLocation>
        <location evidence="1">Cell membrane</location>
        <topology evidence="1">Multi-pass membrane protein</topology>
    </subcellularLocation>
</comment>
<feature type="transmembrane region" description="Helical" evidence="7">
    <location>
        <begin position="121"/>
        <end position="144"/>
    </location>
</feature>
<keyword evidence="6 7" id="KW-0472">Membrane</keyword>
<keyword evidence="2" id="KW-0813">Transport</keyword>
<evidence type="ECO:0000256" key="5">
    <source>
        <dbReference type="ARBA" id="ARBA00022989"/>
    </source>
</evidence>
<keyword evidence="4 7" id="KW-0812">Transmembrane</keyword>
<evidence type="ECO:0000256" key="4">
    <source>
        <dbReference type="ARBA" id="ARBA00022692"/>
    </source>
</evidence>
<dbReference type="InterPro" id="IPR036259">
    <property type="entry name" value="MFS_trans_sf"/>
</dbReference>
<feature type="transmembrane region" description="Helical" evidence="7">
    <location>
        <begin position="275"/>
        <end position="293"/>
    </location>
</feature>
<evidence type="ECO:0000256" key="2">
    <source>
        <dbReference type="ARBA" id="ARBA00022448"/>
    </source>
</evidence>
<dbReference type="Gene3D" id="1.20.1250.20">
    <property type="entry name" value="MFS general substrate transporter like domains"/>
    <property type="match status" value="1"/>
</dbReference>
<evidence type="ECO:0000256" key="7">
    <source>
        <dbReference type="SAM" id="Phobius"/>
    </source>
</evidence>
<feature type="transmembrane region" description="Helical" evidence="7">
    <location>
        <begin position="150"/>
        <end position="170"/>
    </location>
</feature>
<evidence type="ECO:0000313" key="9">
    <source>
        <dbReference type="EMBL" id="MCI3274864.1"/>
    </source>
</evidence>
<reference evidence="9" key="1">
    <citation type="submission" date="2022-03" db="EMBL/GenBank/DDBJ databases">
        <title>Streptomyces 7R015 and 7R016 isolated from Barleria lupulina in Thailand.</title>
        <authorList>
            <person name="Kanchanasin P."/>
            <person name="Phongsopitanun W."/>
            <person name="Tanasupawat S."/>
        </authorList>
    </citation>
    <scope>NUCLEOTIDE SEQUENCE</scope>
    <source>
        <strain evidence="9">7R015</strain>
    </source>
</reference>
<keyword evidence="3" id="KW-1003">Cell membrane</keyword>
<feature type="transmembrane region" description="Helical" evidence="7">
    <location>
        <begin position="299"/>
        <end position="317"/>
    </location>
</feature>
<dbReference type="EMBL" id="JALDAY010000008">
    <property type="protein sequence ID" value="MCI3274864.1"/>
    <property type="molecule type" value="Genomic_DNA"/>
</dbReference>
<feature type="transmembrane region" description="Helical" evidence="7">
    <location>
        <begin position="26"/>
        <end position="47"/>
    </location>
</feature>
<dbReference type="PROSITE" id="PS50850">
    <property type="entry name" value="MFS"/>
    <property type="match status" value="1"/>
</dbReference>
<protein>
    <submittedName>
        <fullName evidence="9">MFS transporter</fullName>
    </submittedName>
</protein>
<comment type="caution">
    <text evidence="9">The sequence shown here is derived from an EMBL/GenBank/DDBJ whole genome shotgun (WGS) entry which is preliminary data.</text>
</comment>